<accession>A0ABN5H514</accession>
<dbReference type="Pfam" id="PF02661">
    <property type="entry name" value="Fic"/>
    <property type="match status" value="1"/>
</dbReference>
<organism evidence="2 3">
    <name type="scientific">Sulfobacillus thermotolerans</name>
    <dbReference type="NCBI Taxonomy" id="338644"/>
    <lineage>
        <taxon>Bacteria</taxon>
        <taxon>Bacillati</taxon>
        <taxon>Bacillota</taxon>
        <taxon>Clostridia</taxon>
        <taxon>Eubacteriales</taxon>
        <taxon>Clostridiales Family XVII. Incertae Sedis</taxon>
        <taxon>Sulfobacillus</taxon>
    </lineage>
</organism>
<dbReference type="PANTHER" id="PTHR13504:SF38">
    <property type="entry name" value="FIDO DOMAIN-CONTAINING PROTEIN"/>
    <property type="match status" value="1"/>
</dbReference>
<evidence type="ECO:0000313" key="3">
    <source>
        <dbReference type="Proteomes" id="UP000325292"/>
    </source>
</evidence>
<reference evidence="2 3" key="1">
    <citation type="journal article" date="2019" name="Sci. Rep.">
        <title>Sulfobacillus thermotolerans: new insights into resistance and metabolic capacities of acidophilic chemolithotrophs.</title>
        <authorList>
            <person name="Panyushkina A.E."/>
            <person name="Babenko V.V."/>
            <person name="Nikitina A.S."/>
            <person name="Selezneva O.V."/>
            <person name="Tsaplina I.A."/>
            <person name="Letarova M.A."/>
            <person name="Kostryukova E.S."/>
            <person name="Letarov A.V."/>
        </authorList>
    </citation>
    <scope>NUCLEOTIDE SEQUENCE [LARGE SCALE GENOMIC DNA]</scope>
    <source>
        <strain evidence="2 3">Kr1</strain>
    </source>
</reference>
<dbReference type="PANTHER" id="PTHR13504">
    <property type="entry name" value="FIDO DOMAIN-CONTAINING PROTEIN DDB_G0283145"/>
    <property type="match status" value="1"/>
</dbReference>
<dbReference type="InterPro" id="IPR003812">
    <property type="entry name" value="Fido"/>
</dbReference>
<dbReference type="InterPro" id="IPR036597">
    <property type="entry name" value="Fido-like_dom_sf"/>
</dbReference>
<dbReference type="Proteomes" id="UP000325292">
    <property type="component" value="Chromosome"/>
</dbReference>
<feature type="domain" description="Fido" evidence="1">
    <location>
        <begin position="98"/>
        <end position="232"/>
    </location>
</feature>
<name>A0ABN5H514_9FIRM</name>
<dbReference type="Gene3D" id="1.10.3290.10">
    <property type="entry name" value="Fido-like domain"/>
    <property type="match status" value="1"/>
</dbReference>
<sequence length="261" mass="28787">MAHDVNALLASLDDRMNRLNHHEPLPVETRRSLEEALRTRVTYASNAMEGNHLTLAETQVVLSGITVGGKSLRDHLEAIDHAEAWDAMLQWTHSSEPISAWMLRSLHHLVLRRSQPESAGQYRHVSVAIAGSPLVPPDPLIVPSAVDEVLATSQQMDAHAVMVGVIMHARLMKIHPFVDGNGRTGRLLLNLWLMRHRYVPTILEPGDRPAYYAALQAADGDVFDPIVTVVAQGISRTLRVYEEVLGLEPEPPTPNPPGGHL</sequence>
<dbReference type="SUPFAM" id="SSF140931">
    <property type="entry name" value="Fic-like"/>
    <property type="match status" value="1"/>
</dbReference>
<dbReference type="EMBL" id="CP019454">
    <property type="protein sequence ID" value="AUW95584.1"/>
    <property type="molecule type" value="Genomic_DNA"/>
</dbReference>
<proteinExistence type="predicted"/>
<gene>
    <name evidence="2" type="ORF">BXT84_12660</name>
</gene>
<protein>
    <recommendedName>
        <fullName evidence="1">Fido domain-containing protein</fullName>
    </recommendedName>
</protein>
<dbReference type="PROSITE" id="PS51459">
    <property type="entry name" value="FIDO"/>
    <property type="match status" value="1"/>
</dbReference>
<dbReference type="InterPro" id="IPR040198">
    <property type="entry name" value="Fido_containing"/>
</dbReference>
<evidence type="ECO:0000313" key="2">
    <source>
        <dbReference type="EMBL" id="AUW95584.1"/>
    </source>
</evidence>
<keyword evidence="3" id="KW-1185">Reference proteome</keyword>
<evidence type="ECO:0000259" key="1">
    <source>
        <dbReference type="PROSITE" id="PS51459"/>
    </source>
</evidence>